<dbReference type="InterPro" id="IPR005837">
    <property type="entry name" value="FliP"/>
</dbReference>
<evidence type="ECO:0000256" key="2">
    <source>
        <dbReference type="ARBA" id="ARBA00021714"/>
    </source>
</evidence>
<keyword evidence="14" id="KW-0966">Cell projection</keyword>
<evidence type="ECO:0000256" key="4">
    <source>
        <dbReference type="ARBA" id="ARBA00022475"/>
    </source>
</evidence>
<dbReference type="AlphaFoldDB" id="A0A5K7XCK9"/>
<evidence type="ECO:0000256" key="8">
    <source>
        <dbReference type="ARBA" id="ARBA00022989"/>
    </source>
</evidence>
<keyword evidence="4 12" id="KW-1003">Cell membrane</keyword>
<feature type="transmembrane region" description="Helical" evidence="12">
    <location>
        <begin position="227"/>
        <end position="248"/>
    </location>
</feature>
<keyword evidence="7 12" id="KW-0653">Protein transport</keyword>
<keyword evidence="14" id="KW-0969">Cilium</keyword>
<keyword evidence="9 12" id="KW-0472">Membrane</keyword>
<dbReference type="PANTHER" id="PTHR30587">
    <property type="entry name" value="FLAGELLAR BIOSYNTHETIC PROTEIN FLIP"/>
    <property type="match status" value="1"/>
</dbReference>
<keyword evidence="3 12" id="KW-0813">Transport</keyword>
<dbReference type="GO" id="GO:0009306">
    <property type="term" value="P:protein secretion"/>
    <property type="evidence" value="ECO:0007669"/>
    <property type="project" value="UniProtKB-UniRule"/>
</dbReference>
<evidence type="ECO:0000256" key="1">
    <source>
        <dbReference type="ARBA" id="ARBA00006257"/>
    </source>
</evidence>
<keyword evidence="11 12" id="KW-1006">Bacterial flagellum protein export</keyword>
<keyword evidence="6 12" id="KW-1005">Bacterial flagellum biogenesis</keyword>
<keyword evidence="8 12" id="KW-1133">Transmembrane helix</keyword>
<dbReference type="GO" id="GO:0044781">
    <property type="term" value="P:bacterial-type flagellum organization"/>
    <property type="evidence" value="ECO:0007669"/>
    <property type="project" value="UniProtKB-UniRule"/>
</dbReference>
<evidence type="ECO:0000256" key="3">
    <source>
        <dbReference type="ARBA" id="ARBA00022448"/>
    </source>
</evidence>
<evidence type="ECO:0000256" key="7">
    <source>
        <dbReference type="ARBA" id="ARBA00022927"/>
    </source>
</evidence>
<comment type="subcellular location">
    <subcellularLocation>
        <location evidence="12">Cell membrane</location>
        <topology evidence="12">Multi-pass membrane protein</topology>
    </subcellularLocation>
    <subcellularLocation>
        <location evidence="12">Bacterial flagellum basal body</location>
    </subcellularLocation>
</comment>
<evidence type="ECO:0000256" key="5">
    <source>
        <dbReference type="ARBA" id="ARBA00022692"/>
    </source>
</evidence>
<dbReference type="PANTHER" id="PTHR30587:SF0">
    <property type="entry name" value="FLAGELLAR BIOSYNTHETIC PROTEIN FLIP"/>
    <property type="match status" value="1"/>
</dbReference>
<evidence type="ECO:0000256" key="9">
    <source>
        <dbReference type="ARBA" id="ARBA00023136"/>
    </source>
</evidence>
<keyword evidence="15" id="KW-1185">Reference proteome</keyword>
<reference evidence="15" key="1">
    <citation type="submission" date="2019-10" db="EMBL/GenBank/DDBJ databases">
        <title>Lacipirellula parvula gen. nov., sp. nov., representing a lineage of planctomycetes widespread in freshwater anoxic habitats, and description of the family Lacipirellulaceae.</title>
        <authorList>
            <person name="Dedysh S.N."/>
            <person name="Kulichevskaya I.S."/>
            <person name="Beletsky A.V."/>
            <person name="Rakitin A.L."/>
            <person name="Mardanov A.V."/>
            <person name="Ivanova A.A."/>
            <person name="Saltykova V.X."/>
            <person name="Rijpstra W.I.C."/>
            <person name="Sinninghe Damste J.S."/>
            <person name="Ravin N.V."/>
        </authorList>
    </citation>
    <scope>NUCLEOTIDE SEQUENCE [LARGE SCALE GENOMIC DNA]</scope>
    <source>
        <strain evidence="15">PX69</strain>
    </source>
</reference>
<feature type="transmembrane region" description="Helical" evidence="12">
    <location>
        <begin position="69"/>
        <end position="99"/>
    </location>
</feature>
<dbReference type="InterPro" id="IPR005838">
    <property type="entry name" value="T3SS_IM_P"/>
</dbReference>
<dbReference type="PROSITE" id="PS01061">
    <property type="entry name" value="FLIP_2"/>
    <property type="match status" value="1"/>
</dbReference>
<dbReference type="PRINTS" id="PR00951">
    <property type="entry name" value="FLGBIOSNFLIP"/>
</dbReference>
<feature type="transmembrane region" description="Helical" evidence="12">
    <location>
        <begin position="111"/>
        <end position="130"/>
    </location>
</feature>
<keyword evidence="10" id="KW-0975">Bacterial flagellum</keyword>
<keyword evidence="13" id="KW-0732">Signal</keyword>
<name>A0A5K7XCK9_9BACT</name>
<gene>
    <name evidence="12" type="primary">fliP</name>
    <name evidence="14" type="ORF">PLANPX_4136</name>
</gene>
<protein>
    <recommendedName>
        <fullName evidence="2 12">Flagellar biosynthetic protein FliP</fullName>
    </recommendedName>
</protein>
<keyword evidence="14" id="KW-0282">Flagellum</keyword>
<comment type="function">
    <text evidence="12">Plays a role in the flagellum-specific transport system.</text>
</comment>
<dbReference type="GO" id="GO:0005886">
    <property type="term" value="C:plasma membrane"/>
    <property type="evidence" value="ECO:0007669"/>
    <property type="project" value="UniProtKB-SubCell"/>
</dbReference>
<evidence type="ECO:0000256" key="12">
    <source>
        <dbReference type="RuleBase" id="RU362069"/>
    </source>
</evidence>
<keyword evidence="5 12" id="KW-0812">Transmembrane</keyword>
<dbReference type="Proteomes" id="UP000326837">
    <property type="component" value="Chromosome"/>
</dbReference>
<evidence type="ECO:0000313" key="14">
    <source>
        <dbReference type="EMBL" id="BBO34524.1"/>
    </source>
</evidence>
<evidence type="ECO:0000256" key="11">
    <source>
        <dbReference type="ARBA" id="ARBA00023225"/>
    </source>
</evidence>
<accession>A0A5K7XCK9</accession>
<feature type="chain" id="PRO_5024983128" description="Flagellar biosynthetic protein FliP" evidence="13">
    <location>
        <begin position="33"/>
        <end position="292"/>
    </location>
</feature>
<evidence type="ECO:0000256" key="10">
    <source>
        <dbReference type="ARBA" id="ARBA00023143"/>
    </source>
</evidence>
<sequence>MRSLLHHRALRGFAAIVGVALLLVVSTQSAVAQTAAGPSILGPALNGLNGLGGPQQWTSPQGIGSSLQVMLLLTVVSLAPAILLMTTSFVRIIVVMGLLRQALGTAQLPPSQVITAIAIFMTALLMAPTWTKVYENSLKPYSEEKISLDEAWERGTDPVRRFMAEQIRRTDNDDDVYLFLKYLPSEIDPETGELPTNYVYFDAKADERNVPLTALLPAFMLSELKTAFLIGFQIYLPFVVLDIIVASVTISMGMLMLPPVLISLPFKLLLFVLVDGWRLVVEMLMESFQVVS</sequence>
<dbReference type="Pfam" id="PF00813">
    <property type="entry name" value="FliP"/>
    <property type="match status" value="1"/>
</dbReference>
<organism evidence="14 15">
    <name type="scientific">Lacipirellula parvula</name>
    <dbReference type="NCBI Taxonomy" id="2650471"/>
    <lineage>
        <taxon>Bacteria</taxon>
        <taxon>Pseudomonadati</taxon>
        <taxon>Planctomycetota</taxon>
        <taxon>Planctomycetia</taxon>
        <taxon>Pirellulales</taxon>
        <taxon>Lacipirellulaceae</taxon>
        <taxon>Lacipirellula</taxon>
    </lineage>
</organism>
<feature type="signal peptide" evidence="13">
    <location>
        <begin position="1"/>
        <end position="32"/>
    </location>
</feature>
<comment type="similarity">
    <text evidence="1 12">Belongs to the FliP/MopC/SpaP family.</text>
</comment>
<evidence type="ECO:0000256" key="13">
    <source>
        <dbReference type="SAM" id="SignalP"/>
    </source>
</evidence>
<dbReference type="GO" id="GO:0009425">
    <property type="term" value="C:bacterial-type flagellum basal body"/>
    <property type="evidence" value="ECO:0007669"/>
    <property type="project" value="UniProtKB-SubCell"/>
</dbReference>
<dbReference type="PRINTS" id="PR01302">
    <property type="entry name" value="TYPE3IMPPROT"/>
</dbReference>
<feature type="transmembrane region" description="Helical" evidence="12">
    <location>
        <begin position="255"/>
        <end position="274"/>
    </location>
</feature>
<evidence type="ECO:0000256" key="6">
    <source>
        <dbReference type="ARBA" id="ARBA00022795"/>
    </source>
</evidence>
<dbReference type="EMBL" id="AP021861">
    <property type="protein sequence ID" value="BBO34524.1"/>
    <property type="molecule type" value="Genomic_DNA"/>
</dbReference>
<evidence type="ECO:0000313" key="15">
    <source>
        <dbReference type="Proteomes" id="UP000326837"/>
    </source>
</evidence>
<proteinExistence type="inferred from homology"/>
<dbReference type="KEGG" id="lpav:PLANPX_4136"/>
<dbReference type="NCBIfam" id="TIGR01103">
    <property type="entry name" value="fliP"/>
    <property type="match status" value="1"/>
</dbReference>